<evidence type="ECO:0000259" key="3">
    <source>
        <dbReference type="Pfam" id="PF01266"/>
    </source>
</evidence>
<reference evidence="5" key="1">
    <citation type="journal article" date="2019" name="Int. J. Syst. Evol. Microbiol.">
        <title>The Global Catalogue of Microorganisms (GCM) 10K type strain sequencing project: providing services to taxonomists for standard genome sequencing and annotation.</title>
        <authorList>
            <consortium name="The Broad Institute Genomics Platform"/>
            <consortium name="The Broad Institute Genome Sequencing Center for Infectious Disease"/>
            <person name="Wu L."/>
            <person name="Ma J."/>
        </authorList>
    </citation>
    <scope>NUCLEOTIDE SEQUENCE [LARGE SCALE GENOMIC DNA]</scope>
    <source>
        <strain evidence="5">KCTC 52168</strain>
    </source>
</reference>
<keyword evidence="2 4" id="KW-0560">Oxidoreductase</keyword>
<comment type="caution">
    <text evidence="4">The sequence shown here is derived from an EMBL/GenBank/DDBJ whole genome shotgun (WGS) entry which is preliminary data.</text>
</comment>
<accession>A0ABV7H3K1</accession>
<dbReference type="InterPro" id="IPR006076">
    <property type="entry name" value="FAD-dep_OxRdtase"/>
</dbReference>
<sequence length="422" mass="45836">MSKRVVVIGGGIVGVTTAFFLQRAGRQVTLLERRSGVAQECSFGNAGVVAPGYVGPWAAPGMPARVLGMAFKTYRPVRWHPRPSTAQWSWLRAWLRECGSDRYAANRERMQRLALYSRDLLLQTGKSLQLDYEQRTGYLQLLRTPRELAAAQAHSSKLAALGIRHQVLDAAQARTHEPSLNPDTPLAGALHLPDDFTGNCALFARLIRGQAQALGCEMQFGASVQAIETSDSRVSGLRLRDVLGNETVLDCDDLVVAGGLGSVELLRPLGLRVPLLAVRGYSATTLIHAPEHAPRESVMDEHYKVAITRMGNRLRVAGTAEIGAQGEQHNRAAINTLHKVLQDWFPAASRSSTATYWQGDRPMLPDGAPLLGGTPVSGLWLNLGHGSSGWAMACGSAQITADLICDKPPEIGLDGLRWDRYQ</sequence>
<proteinExistence type="inferred from homology"/>
<dbReference type="NCBIfam" id="NF001933">
    <property type="entry name" value="PRK00711.1"/>
    <property type="match status" value="1"/>
</dbReference>
<dbReference type="Pfam" id="PF01266">
    <property type="entry name" value="DAO"/>
    <property type="match status" value="1"/>
</dbReference>
<dbReference type="Proteomes" id="UP001595556">
    <property type="component" value="Unassembled WGS sequence"/>
</dbReference>
<dbReference type="InterPro" id="IPR036188">
    <property type="entry name" value="FAD/NAD-bd_sf"/>
</dbReference>
<gene>
    <name evidence="4" type="ORF">ACFOEN_05120</name>
</gene>
<name>A0ABV7H3K1_9BURK</name>
<keyword evidence="5" id="KW-1185">Reference proteome</keyword>
<dbReference type="Gene3D" id="3.50.50.60">
    <property type="entry name" value="FAD/NAD(P)-binding domain"/>
    <property type="match status" value="2"/>
</dbReference>
<evidence type="ECO:0000256" key="1">
    <source>
        <dbReference type="ARBA" id="ARBA00009410"/>
    </source>
</evidence>
<dbReference type="EMBL" id="JBHRTI010000003">
    <property type="protein sequence ID" value="MFC3147024.1"/>
    <property type="molecule type" value="Genomic_DNA"/>
</dbReference>
<dbReference type="SUPFAM" id="SSF54373">
    <property type="entry name" value="FAD-linked reductases, C-terminal domain"/>
    <property type="match status" value="1"/>
</dbReference>
<dbReference type="EC" id="1.4.99.-" evidence="4"/>
<feature type="domain" description="FAD dependent oxidoreductase" evidence="3">
    <location>
        <begin position="4"/>
        <end position="403"/>
    </location>
</feature>
<dbReference type="PANTHER" id="PTHR13847:SF280">
    <property type="entry name" value="D-AMINO ACID DEHYDROGENASE"/>
    <property type="match status" value="1"/>
</dbReference>
<protein>
    <submittedName>
        <fullName evidence="4">D-amino acid dehydrogenase</fullName>
        <ecNumber evidence="4">1.4.99.-</ecNumber>
    </submittedName>
</protein>
<dbReference type="SUPFAM" id="SSF51905">
    <property type="entry name" value="FAD/NAD(P)-binding domain"/>
    <property type="match status" value="1"/>
</dbReference>
<dbReference type="Gene3D" id="3.30.9.10">
    <property type="entry name" value="D-Amino Acid Oxidase, subunit A, domain 2"/>
    <property type="match status" value="1"/>
</dbReference>
<evidence type="ECO:0000256" key="2">
    <source>
        <dbReference type="ARBA" id="ARBA00023002"/>
    </source>
</evidence>
<dbReference type="RefSeq" id="WP_377301717.1">
    <property type="nucleotide sequence ID" value="NZ_CP180191.1"/>
</dbReference>
<evidence type="ECO:0000313" key="5">
    <source>
        <dbReference type="Proteomes" id="UP001595556"/>
    </source>
</evidence>
<dbReference type="GO" id="GO:0016491">
    <property type="term" value="F:oxidoreductase activity"/>
    <property type="evidence" value="ECO:0007669"/>
    <property type="project" value="UniProtKB-KW"/>
</dbReference>
<evidence type="ECO:0000313" key="4">
    <source>
        <dbReference type="EMBL" id="MFC3147024.1"/>
    </source>
</evidence>
<dbReference type="PANTHER" id="PTHR13847">
    <property type="entry name" value="SARCOSINE DEHYDROGENASE-RELATED"/>
    <property type="match status" value="1"/>
</dbReference>
<comment type="similarity">
    <text evidence="1">Belongs to the DadA oxidoreductase family.</text>
</comment>
<organism evidence="4 5">
    <name type="scientific">Piscinibacterium candidicorallinum</name>
    <dbReference type="NCBI Taxonomy" id="1793872"/>
    <lineage>
        <taxon>Bacteria</taxon>
        <taxon>Pseudomonadati</taxon>
        <taxon>Pseudomonadota</taxon>
        <taxon>Betaproteobacteria</taxon>
        <taxon>Burkholderiales</taxon>
        <taxon>Piscinibacterium</taxon>
    </lineage>
</organism>